<keyword evidence="4" id="KW-1185">Reference proteome</keyword>
<dbReference type="CDD" id="cd14686">
    <property type="entry name" value="bZIP"/>
    <property type="match status" value="1"/>
</dbReference>
<name>A0A484LSV2_9ASTE</name>
<dbReference type="Proteomes" id="UP000595140">
    <property type="component" value="Unassembled WGS sequence"/>
</dbReference>
<evidence type="ECO:0000313" key="4">
    <source>
        <dbReference type="Proteomes" id="UP000595140"/>
    </source>
</evidence>
<dbReference type="AlphaFoldDB" id="A0A484LSV2"/>
<feature type="region of interest" description="Disordered" evidence="2">
    <location>
        <begin position="501"/>
        <end position="540"/>
    </location>
</feature>
<sequence length="788" mass="86604">MMVTAQKDAKVARLAPEKMKEKLVEQAEAYQGLFAKHEGLLKSAKKSNEQAKWKIAELAEKAGQTSQLEEENAQLRAEMERERSDRVVHAVAWAAQNQRSLLPRHFLTGRLPLHGLLRDIFRHFGFAPGQLTANAHKYVASYILRCCALDKTPTLDEFLILFSIGGPFPYYSLFAHPQAPIFERVEFKHDKWSHYYFVIEFPVHSPLDLPGVVHRSSISRTKFVAVPLAEAAYNALREEVGLIPHHSLQDARLYKKADFYYPLGPDPVPFEGVSSPERSEAPPVVEPNPTGSSSGSQAQGNSTALAIRKPATALEAVPISAIPGLRKPTPSKKRSREGVTDDDFLPKKNKGDGIPASPSPLTASSALRRPARQPQPEVNNTSPPAATIPEGVEKEADRQKEPEASPATEKEVGVEEGLEASSSKQKEIGGQKDTEAPPETERETERQQEPEKQHCNALQTGLTMTDKGKGKKQKGSKMPSFVSLARDSLRLLRQSFITRSRDDAEAGCSNPLTNTSTPEIDASGSPPTTSHTPLHSGASTAGLQANLGKMKESVQEPITPQARPDLLALNALHSMEQAQQSLLTLTEEYLGGAWGNYRAVVVLKEKELAARALQQKVDSLEGTQDLETQFDRLLAQISLLESKASASEDKVGSLKAELVERESRISELENSLHDAKQEGPHLNDLVIKHIEAKWLTLGKLEKERQTASELRSRMGELEKTIAAHQGEVAALTTRAEALYEEGKFDMQHCIYEAVQSGLPEHRSLDDFISNYGLPLPLSPPDSCTDLGP</sequence>
<feature type="compositionally biased region" description="Basic and acidic residues" evidence="2">
    <location>
        <begin position="424"/>
        <end position="454"/>
    </location>
</feature>
<organism evidence="3 4">
    <name type="scientific">Cuscuta campestris</name>
    <dbReference type="NCBI Taxonomy" id="132261"/>
    <lineage>
        <taxon>Eukaryota</taxon>
        <taxon>Viridiplantae</taxon>
        <taxon>Streptophyta</taxon>
        <taxon>Embryophyta</taxon>
        <taxon>Tracheophyta</taxon>
        <taxon>Spermatophyta</taxon>
        <taxon>Magnoliopsida</taxon>
        <taxon>eudicotyledons</taxon>
        <taxon>Gunneridae</taxon>
        <taxon>Pentapetalae</taxon>
        <taxon>asterids</taxon>
        <taxon>lamiids</taxon>
        <taxon>Solanales</taxon>
        <taxon>Convolvulaceae</taxon>
        <taxon>Cuscuteae</taxon>
        <taxon>Cuscuta</taxon>
        <taxon>Cuscuta subgen. Grammica</taxon>
        <taxon>Cuscuta sect. Cleistogrammica</taxon>
    </lineage>
</organism>
<feature type="coiled-coil region" evidence="1">
    <location>
        <begin position="603"/>
        <end position="741"/>
    </location>
</feature>
<feature type="compositionally biased region" description="Low complexity" evidence="2">
    <location>
        <begin position="290"/>
        <end position="303"/>
    </location>
</feature>
<feature type="compositionally biased region" description="Basic and acidic residues" evidence="2">
    <location>
        <begin position="336"/>
        <end position="351"/>
    </location>
</feature>
<feature type="compositionally biased region" description="Polar residues" evidence="2">
    <location>
        <begin position="525"/>
        <end position="540"/>
    </location>
</feature>
<feature type="region of interest" description="Disordered" evidence="2">
    <location>
        <begin position="319"/>
        <end position="481"/>
    </location>
</feature>
<dbReference type="PANTHER" id="PTHR23159:SF31">
    <property type="entry name" value="CENTROSOME-ASSOCIATED PROTEIN CEP250 ISOFORM X1"/>
    <property type="match status" value="1"/>
</dbReference>
<protein>
    <submittedName>
        <fullName evidence="3">Uncharacterized protein</fullName>
    </submittedName>
</protein>
<reference evidence="3 4" key="1">
    <citation type="submission" date="2018-04" db="EMBL/GenBank/DDBJ databases">
        <authorList>
            <person name="Vogel A."/>
        </authorList>
    </citation>
    <scope>NUCLEOTIDE SEQUENCE [LARGE SCALE GENOMIC DNA]</scope>
</reference>
<keyword evidence="1" id="KW-0175">Coiled coil</keyword>
<feature type="coiled-coil region" evidence="1">
    <location>
        <begin position="41"/>
        <end position="85"/>
    </location>
</feature>
<gene>
    <name evidence="3" type="ORF">CCAM_LOCUS21241</name>
</gene>
<proteinExistence type="predicted"/>
<evidence type="ECO:0000256" key="1">
    <source>
        <dbReference type="SAM" id="Coils"/>
    </source>
</evidence>
<evidence type="ECO:0000313" key="3">
    <source>
        <dbReference type="EMBL" id="VFQ79465.1"/>
    </source>
</evidence>
<dbReference type="EMBL" id="OOIL02001958">
    <property type="protein sequence ID" value="VFQ79465.1"/>
    <property type="molecule type" value="Genomic_DNA"/>
</dbReference>
<evidence type="ECO:0000256" key="2">
    <source>
        <dbReference type="SAM" id="MobiDB-lite"/>
    </source>
</evidence>
<feature type="region of interest" description="Disordered" evidence="2">
    <location>
        <begin position="270"/>
        <end position="303"/>
    </location>
</feature>
<feature type="compositionally biased region" description="Low complexity" evidence="2">
    <location>
        <begin position="355"/>
        <end position="367"/>
    </location>
</feature>
<dbReference type="PANTHER" id="PTHR23159">
    <property type="entry name" value="CENTROSOMAL PROTEIN 2"/>
    <property type="match status" value="1"/>
</dbReference>
<feature type="compositionally biased region" description="Basic and acidic residues" evidence="2">
    <location>
        <begin position="391"/>
        <end position="413"/>
    </location>
</feature>
<accession>A0A484LSV2</accession>